<dbReference type="Proteomes" id="UP000471640">
    <property type="component" value="Unassembled WGS sequence"/>
</dbReference>
<evidence type="ECO:0000313" key="1">
    <source>
        <dbReference type="EMBL" id="NEX22053.1"/>
    </source>
</evidence>
<evidence type="ECO:0000313" key="2">
    <source>
        <dbReference type="Proteomes" id="UP000471640"/>
    </source>
</evidence>
<gene>
    <name evidence="1" type="ORF">G3480_17360</name>
</gene>
<dbReference type="EMBL" id="JAAIJR010000080">
    <property type="protein sequence ID" value="NEX22053.1"/>
    <property type="molecule type" value="Genomic_DNA"/>
</dbReference>
<keyword evidence="2" id="KW-1185">Reference proteome</keyword>
<name>A0A6P1DY93_9GAMM</name>
<sequence>MTSLPDPHRISARHAPQAPIFRTRGLTRVYAIGEVSVQALRGLDVDLSSGELLVLLGPLGV</sequence>
<protein>
    <recommendedName>
        <fullName evidence="3">Macrolide ABC transporter ATP-binding protein</fullName>
    </recommendedName>
</protein>
<evidence type="ECO:0008006" key="3">
    <source>
        <dbReference type="Google" id="ProtNLM"/>
    </source>
</evidence>
<organism evidence="1 2">
    <name type="scientific">Thiorhodococcus mannitoliphagus</name>
    <dbReference type="NCBI Taxonomy" id="329406"/>
    <lineage>
        <taxon>Bacteria</taxon>
        <taxon>Pseudomonadati</taxon>
        <taxon>Pseudomonadota</taxon>
        <taxon>Gammaproteobacteria</taxon>
        <taxon>Chromatiales</taxon>
        <taxon>Chromatiaceae</taxon>
        <taxon>Thiorhodococcus</taxon>
    </lineage>
</organism>
<reference evidence="1 2" key="2">
    <citation type="submission" date="2020-02" db="EMBL/GenBank/DDBJ databases">
        <title>Genome sequences of Thiorhodococcus mannitoliphagus and Thiorhodococcus minor, purple sulfur photosynthetic bacteria in the gammaproteobacterial family, Chromatiaceae.</title>
        <authorList>
            <person name="Aviles F.A."/>
            <person name="Meyer T.E."/>
            <person name="Kyndt J.A."/>
        </authorList>
    </citation>
    <scope>NUCLEOTIDE SEQUENCE [LARGE SCALE GENOMIC DNA]</scope>
    <source>
        <strain evidence="1 2">DSM 18266</strain>
    </source>
</reference>
<accession>A0A6P1DY93</accession>
<dbReference type="RefSeq" id="WP_164655150.1">
    <property type="nucleotide sequence ID" value="NZ_JAAIJR010000080.1"/>
</dbReference>
<comment type="caution">
    <text evidence="1">The sequence shown here is derived from an EMBL/GenBank/DDBJ whole genome shotgun (WGS) entry which is preliminary data.</text>
</comment>
<dbReference type="AlphaFoldDB" id="A0A6P1DY93"/>
<proteinExistence type="predicted"/>
<reference evidence="2" key="1">
    <citation type="journal article" date="2020" name="Microbiol. Resour. Announc.">
        <title>Draft Genome Sequences of Thiorhodococcus mannitoliphagus and Thiorhodococcus minor, Purple Sulfur Photosynthetic Bacteria in the Gammaproteobacterial Family Chromatiaceae.</title>
        <authorList>
            <person name="Aviles F.A."/>
            <person name="Meyer T.E."/>
            <person name="Kyndt J.A."/>
        </authorList>
    </citation>
    <scope>NUCLEOTIDE SEQUENCE [LARGE SCALE GENOMIC DNA]</scope>
    <source>
        <strain evidence="2">DSM 18266</strain>
    </source>
</reference>